<proteinExistence type="predicted"/>
<evidence type="ECO:0000313" key="2">
    <source>
        <dbReference type="Proteomes" id="UP000243745"/>
    </source>
</evidence>
<reference evidence="1 2" key="1">
    <citation type="submission" date="2016-10" db="EMBL/GenBank/DDBJ databases">
        <authorList>
            <person name="Varghese N."/>
            <person name="Submissions S."/>
        </authorList>
    </citation>
    <scope>NUCLEOTIDE SEQUENCE [LARGE SCALE GENOMIC DNA]</scope>
    <source>
        <strain evidence="1 2">DSM 1361</strain>
    </source>
</reference>
<dbReference type="AlphaFoldDB" id="A0A662ZL33"/>
<accession>A0A662ZL33</accession>
<evidence type="ECO:0000313" key="1">
    <source>
        <dbReference type="EMBL" id="SFP71157.1"/>
    </source>
</evidence>
<protein>
    <recommendedName>
        <fullName evidence="3">Prophage minor tail protein Z (GPZ)</fullName>
    </recommendedName>
</protein>
<dbReference type="RefSeq" id="WP_093143537.1">
    <property type="nucleotide sequence ID" value="NZ_FOXF01000060.1"/>
</dbReference>
<evidence type="ECO:0008006" key="3">
    <source>
        <dbReference type="Google" id="ProtNLM"/>
    </source>
</evidence>
<organism evidence="1 2">
    <name type="scientific">Ruminobacter amylophilus</name>
    <dbReference type="NCBI Taxonomy" id="867"/>
    <lineage>
        <taxon>Bacteria</taxon>
        <taxon>Pseudomonadati</taxon>
        <taxon>Pseudomonadota</taxon>
        <taxon>Gammaproteobacteria</taxon>
        <taxon>Aeromonadales</taxon>
        <taxon>Succinivibrionaceae</taxon>
        <taxon>Ruminobacter</taxon>
    </lineage>
</organism>
<dbReference type="Proteomes" id="UP000243745">
    <property type="component" value="Unassembled WGS sequence"/>
</dbReference>
<name>A0A662ZL33_9GAMM</name>
<gene>
    <name evidence="1" type="ORF">SAMN02910344_02119</name>
</gene>
<keyword evidence="2" id="KW-1185">Reference proteome</keyword>
<dbReference type="EMBL" id="FOXF01000060">
    <property type="protein sequence ID" value="SFP71157.1"/>
    <property type="molecule type" value="Genomic_DNA"/>
</dbReference>
<sequence>MTIEVHTDGADILAEKLKGLPQKLQTKISRVILKEALKESGAREELTGYIDTHFKSHTGIYRKSVSGIKTSRVRSDHNRIISYIHFLPVSKVKGCKEGKKAHMPPKTLNHWLNAGTRDHAVGKGSSLEGNKVIQQLIANKYQIAINRARLNLASAKTQKQRDKYQGLIERNTSKLLAVKARATKKASQHGRKVKGITARHFMEAIQRRVDTNAVAIVVQQVETSVADLLK</sequence>